<dbReference type="Pfam" id="PF13843">
    <property type="entry name" value="DDE_Tnp_1_7"/>
    <property type="match status" value="1"/>
</dbReference>
<evidence type="ECO:0000313" key="2">
    <source>
        <dbReference type="EMBL" id="KAG8238495.1"/>
    </source>
</evidence>
<reference evidence="2" key="1">
    <citation type="submission" date="2013-04" db="EMBL/GenBank/DDBJ databases">
        <authorList>
            <person name="Qu J."/>
            <person name="Murali S.C."/>
            <person name="Bandaranaike D."/>
            <person name="Bellair M."/>
            <person name="Blankenburg K."/>
            <person name="Chao H."/>
            <person name="Dinh H."/>
            <person name="Doddapaneni H."/>
            <person name="Downs B."/>
            <person name="Dugan-Rocha S."/>
            <person name="Elkadiri S."/>
            <person name="Gnanaolivu R.D."/>
            <person name="Hernandez B."/>
            <person name="Javaid M."/>
            <person name="Jayaseelan J.C."/>
            <person name="Lee S."/>
            <person name="Li M."/>
            <person name="Ming W."/>
            <person name="Munidasa M."/>
            <person name="Muniz J."/>
            <person name="Nguyen L."/>
            <person name="Ongeri F."/>
            <person name="Osuji N."/>
            <person name="Pu L.-L."/>
            <person name="Puazo M."/>
            <person name="Qu C."/>
            <person name="Quiroz J."/>
            <person name="Raj R."/>
            <person name="Weissenberger G."/>
            <person name="Xin Y."/>
            <person name="Zou X."/>
            <person name="Han Y."/>
            <person name="Richards S."/>
            <person name="Worley K."/>
            <person name="Muzny D."/>
            <person name="Gibbs R."/>
        </authorList>
    </citation>
    <scope>NUCLEOTIDE SEQUENCE</scope>
    <source>
        <strain evidence="2">Sampled in the wild</strain>
    </source>
</reference>
<keyword evidence="3" id="KW-1185">Reference proteome</keyword>
<dbReference type="AlphaFoldDB" id="A0A8K0KPA4"/>
<reference evidence="2" key="2">
    <citation type="submission" date="2017-10" db="EMBL/GenBank/DDBJ databases">
        <title>Ladona fulva Genome sequencing and assembly.</title>
        <authorList>
            <person name="Murali S."/>
            <person name="Richards S."/>
            <person name="Bandaranaike D."/>
            <person name="Bellair M."/>
            <person name="Blankenburg K."/>
            <person name="Chao H."/>
            <person name="Dinh H."/>
            <person name="Doddapaneni H."/>
            <person name="Dugan-Rocha S."/>
            <person name="Elkadiri S."/>
            <person name="Gnanaolivu R."/>
            <person name="Hernandez B."/>
            <person name="Skinner E."/>
            <person name="Javaid M."/>
            <person name="Lee S."/>
            <person name="Li M."/>
            <person name="Ming W."/>
            <person name="Munidasa M."/>
            <person name="Muniz J."/>
            <person name="Nguyen L."/>
            <person name="Hughes D."/>
            <person name="Osuji N."/>
            <person name="Pu L.-L."/>
            <person name="Puazo M."/>
            <person name="Qu C."/>
            <person name="Quiroz J."/>
            <person name="Raj R."/>
            <person name="Weissenberger G."/>
            <person name="Xin Y."/>
            <person name="Zou X."/>
            <person name="Han Y."/>
            <person name="Worley K."/>
            <person name="Muzny D."/>
            <person name="Gibbs R."/>
        </authorList>
    </citation>
    <scope>NUCLEOTIDE SEQUENCE</scope>
    <source>
        <strain evidence="2">Sampled in the wild</strain>
    </source>
</reference>
<dbReference type="InterPro" id="IPR029526">
    <property type="entry name" value="PGBD"/>
</dbReference>
<organism evidence="2 3">
    <name type="scientific">Ladona fulva</name>
    <name type="common">Scarce chaser dragonfly</name>
    <name type="synonym">Libellula fulva</name>
    <dbReference type="NCBI Taxonomy" id="123851"/>
    <lineage>
        <taxon>Eukaryota</taxon>
        <taxon>Metazoa</taxon>
        <taxon>Ecdysozoa</taxon>
        <taxon>Arthropoda</taxon>
        <taxon>Hexapoda</taxon>
        <taxon>Insecta</taxon>
        <taxon>Pterygota</taxon>
        <taxon>Palaeoptera</taxon>
        <taxon>Odonata</taxon>
        <taxon>Epiprocta</taxon>
        <taxon>Anisoptera</taxon>
        <taxon>Libelluloidea</taxon>
        <taxon>Libellulidae</taxon>
        <taxon>Ladona</taxon>
    </lineage>
</organism>
<proteinExistence type="predicted"/>
<comment type="caution">
    <text evidence="2">The sequence shown here is derived from an EMBL/GenBank/DDBJ whole genome shotgun (WGS) entry which is preliminary data.</text>
</comment>
<gene>
    <name evidence="2" type="ORF">J437_LFUL018273</name>
</gene>
<accession>A0A8K0KPA4</accession>
<evidence type="ECO:0000313" key="3">
    <source>
        <dbReference type="Proteomes" id="UP000792457"/>
    </source>
</evidence>
<dbReference type="Proteomes" id="UP000792457">
    <property type="component" value="Unassembled WGS sequence"/>
</dbReference>
<evidence type="ECO:0000259" key="1">
    <source>
        <dbReference type="Pfam" id="PF13843"/>
    </source>
</evidence>
<feature type="domain" description="PiggyBac transposable element-derived protein" evidence="1">
    <location>
        <begin position="44"/>
        <end position="92"/>
    </location>
</feature>
<name>A0A8K0KPA4_LADFU</name>
<protein>
    <recommendedName>
        <fullName evidence="1">PiggyBac transposable element-derived protein domain-containing protein</fullName>
    </recommendedName>
</protein>
<sequence>MYANPDLKTQFRARSWIETTFNEIKVLLGIFSLQGIVIKPDYAIKIYKIESILQYLKIKFSSVYSPNQAIAVDESLLMWKGHLSWKQYISSKGS</sequence>
<dbReference type="OrthoDB" id="75807at2759"/>
<dbReference type="EMBL" id="KZ309359">
    <property type="protein sequence ID" value="KAG8238495.1"/>
    <property type="molecule type" value="Genomic_DNA"/>
</dbReference>